<dbReference type="GeneID" id="11763502"/>
<dbReference type="RefSeq" id="YP_005271188.2">
    <property type="nucleotide sequence ID" value="NC_016895.2"/>
</dbReference>
<comment type="similarity">
    <text evidence="1">Belongs to the adenoviridae core-capsid bridging protein family.</text>
</comment>
<keyword evidence="10" id="KW-1185">Reference proteome</keyword>
<keyword evidence="6" id="KW-0118">Viral capsid assembly</keyword>
<dbReference type="GO" id="GO:0044423">
    <property type="term" value="C:virion component"/>
    <property type="evidence" value="ECO:0007669"/>
    <property type="project" value="UniProtKB-KW"/>
</dbReference>
<name>D3X7B9_9ADEN</name>
<keyword evidence="7" id="KW-0238">DNA-binding</keyword>
<keyword evidence="4" id="KW-0946">Virion</keyword>
<feature type="compositionally biased region" description="Basic residues" evidence="8">
    <location>
        <begin position="395"/>
        <end position="414"/>
    </location>
</feature>
<dbReference type="KEGG" id="vg:11763502"/>
<dbReference type="EMBL" id="GU226970">
    <property type="protein sequence ID" value="ADD17108.2"/>
    <property type="molecule type" value="Genomic_DNA"/>
</dbReference>
<organism evidence="9 10">
    <name type="scientific">bat adenovirus 3</name>
    <dbReference type="NCBI Taxonomy" id="2758098"/>
    <lineage>
        <taxon>Viruses</taxon>
        <taxon>Varidnaviria</taxon>
        <taxon>Bamfordvirae</taxon>
        <taxon>Preplasmiviricota</taxon>
        <taxon>Polisuviricotina</taxon>
        <taxon>Pharingeaviricetes</taxon>
        <taxon>Rowavirales</taxon>
        <taxon>Adenoviridae</taxon>
        <taxon>Mastadenovirus</taxon>
        <taxon>Mastadenovirus musauriti</taxon>
        <taxon>Bat mastadenovirus A</taxon>
    </lineage>
</organism>
<reference evidence="9 10" key="1">
    <citation type="journal article" date="2010" name="J. Virol.">
        <title>Host range, prevalence, and genetic diversity of adenoviruses in bats.</title>
        <authorList>
            <person name="Li Y."/>
            <person name="Ge X."/>
            <person name="Zhang H."/>
            <person name="Zhou P."/>
            <person name="Zhu Y."/>
            <person name="Zhang Y."/>
            <person name="Yuan J."/>
            <person name="Wang L.F."/>
            <person name="Shi Z."/>
        </authorList>
    </citation>
    <scope>NUCLEOTIDE SEQUENCE [LARGE SCALE GENOMIC DNA]</scope>
    <source>
        <strain evidence="9">TJM</strain>
    </source>
</reference>
<feature type="region of interest" description="Disordered" evidence="8">
    <location>
        <begin position="392"/>
        <end position="433"/>
    </location>
</feature>
<evidence type="ECO:0000256" key="4">
    <source>
        <dbReference type="ARBA" id="ARBA00022844"/>
    </source>
</evidence>
<dbReference type="Pfam" id="PF03910">
    <property type="entry name" value="Adeno_PV"/>
    <property type="match status" value="1"/>
</dbReference>
<evidence type="ECO:0000256" key="6">
    <source>
        <dbReference type="ARBA" id="ARBA00022950"/>
    </source>
</evidence>
<keyword evidence="2" id="KW-1048">Host nucleus</keyword>
<evidence type="ECO:0000256" key="3">
    <source>
        <dbReference type="ARBA" id="ARBA00022612"/>
    </source>
</evidence>
<evidence type="ECO:0000256" key="8">
    <source>
        <dbReference type="SAM" id="MobiDB-lite"/>
    </source>
</evidence>
<evidence type="ECO:0000313" key="10">
    <source>
        <dbReference type="Proteomes" id="UP000123387"/>
    </source>
</evidence>
<evidence type="ECO:0000256" key="1">
    <source>
        <dbReference type="ARBA" id="ARBA00008293"/>
    </source>
</evidence>
<protein>
    <submittedName>
        <fullName evidence="9">Minor core protein pV</fullName>
    </submittedName>
</protein>
<evidence type="ECO:0000256" key="2">
    <source>
        <dbReference type="ARBA" id="ARBA00022562"/>
    </source>
</evidence>
<keyword evidence="5" id="KW-0426">Late protein</keyword>
<dbReference type="GO" id="GO:0003677">
    <property type="term" value="F:DNA binding"/>
    <property type="evidence" value="ECO:0007669"/>
    <property type="project" value="UniProtKB-KW"/>
</dbReference>
<dbReference type="Proteomes" id="UP000123387">
    <property type="component" value="Segment"/>
</dbReference>
<evidence type="ECO:0000256" key="5">
    <source>
        <dbReference type="ARBA" id="ARBA00022921"/>
    </source>
</evidence>
<evidence type="ECO:0000313" key="9">
    <source>
        <dbReference type="EMBL" id="ADD17108.2"/>
    </source>
</evidence>
<evidence type="ECO:0000256" key="7">
    <source>
        <dbReference type="ARBA" id="ARBA00023125"/>
    </source>
</evidence>
<keyword evidence="3" id="KW-1188">Viral release from host cell</keyword>
<dbReference type="OrthoDB" id="9492at10239"/>
<dbReference type="InterPro" id="IPR005608">
    <property type="entry name" value="Adeno_V"/>
</dbReference>
<sequence length="433" mass="48132">MAAISRAIKQELLEDLKPEIYLAPRRRPRVKTEEKVDVKTLVKVKSKKRRAAKQEEQADVEFVRRFAPRRPYQWKGRKVQAIVRPGVPVVFTPGQRSQRRIKRDYDEVYADEDILDQAGAMINEFAYGKRAQLLTEHNPTPSQVPITEQEPVVRPGEAKLLPTVQVLVPREVKRETVLPVGKSEAGDVKIENKGVEEVAPGLGVQTVDIKVPLKRKGGSDLPGGKRFKEELEELLPLESLEPTLKMEYSEGPVHRPIAVPRRKRATAAVEAPPVEVMEVQAMTAPPPRAPPAPAAVVAAPAPVPMVVETVTPSRAPRAPAAAVTATGAAPARAPSRWGPANAIFPEYRYHPSISARPVRGPQPRGRVSRWGPANSIMPEVRLHPSMVQAVTRAVAPRRRRARQPRKKTRARRRPALPSPVYYHPSIFPVPRRP</sequence>
<accession>D3X7B9</accession>
<proteinExistence type="inferred from homology"/>